<evidence type="ECO:0000313" key="4">
    <source>
        <dbReference type="Proteomes" id="UP000295198"/>
    </source>
</evidence>
<dbReference type="PANTHER" id="PTHR33744:SF1">
    <property type="entry name" value="DNA-BINDING TRANSCRIPTIONAL ACTIVATOR ADER"/>
    <property type="match status" value="1"/>
</dbReference>
<sequence>MMDRTFLDLLYADAPREAYDDLLAQLGADAADQHALALQVRERLARHRGREAEMSALYDTANDLTAIRDLDTILAAIVRRARQLLHADMTYLSLNDEADGASYMKVTDGALTPEFRRLRLPLGTGLLGLVAQSGEPYFTEDYQADSRFVHRDFIDSAVAGEKIRAILGVPLVVEGRVIGALLAVHRTVRPFPPGEVTLLTSFAAHAAVALENARLFDQAREAVVSADLANELLRARSESVERAAQSHDRLTDVLLDGGGATGIADVLAEVLGGRVSVYDEGLRPLAGAGDQPAGLATAIEQARRTGRSVEVTPGTYVAVAAAGDEPLGTLVVRGAPLEQAERRTLERGAIVTALVLLFARTEAEAEERVRGELLTDLVAARDADLDRLRERARRQGAALDRPSVVAVAHLDGLDLHRAARTAGQLAGERHGLAAVHDGHVVVLAPGEDARELGEVLRARTSDALTTVGVAGPASGPGAVAATYREARRCVDTLRTLGRSGEVSDPAGLGVTRLLLGTSGPDDLADFVDRVLGPLLRWDAERGGSLVATLEAWFAAGGSLRGTGEVLHVHANTVGQRLERVGRLLGEDWRQPNRALDLQMALRVHRMRGQERS</sequence>
<dbReference type="Gene3D" id="3.30.450.40">
    <property type="match status" value="1"/>
</dbReference>
<dbReference type="SMART" id="SM00065">
    <property type="entry name" value="GAF"/>
    <property type="match status" value="1"/>
</dbReference>
<comment type="caution">
    <text evidence="3">The sequence shown here is derived from an EMBL/GenBank/DDBJ whole genome shotgun (WGS) entry which is preliminary data.</text>
</comment>
<gene>
    <name evidence="3" type="ORF">EKO23_18735</name>
</gene>
<accession>A0A4Q4Z8Y5</accession>
<dbReference type="EMBL" id="SDKM01000032">
    <property type="protein sequence ID" value="RYP83504.1"/>
    <property type="molecule type" value="Genomic_DNA"/>
</dbReference>
<protein>
    <submittedName>
        <fullName evidence="3">GAF domain-containing protein</fullName>
    </submittedName>
</protein>
<organism evidence="3 4">
    <name type="scientific">Nocardioides guangzhouensis</name>
    <dbReference type="NCBI Taxonomy" id="2497878"/>
    <lineage>
        <taxon>Bacteria</taxon>
        <taxon>Bacillati</taxon>
        <taxon>Actinomycetota</taxon>
        <taxon>Actinomycetes</taxon>
        <taxon>Propionibacteriales</taxon>
        <taxon>Nocardioidaceae</taxon>
        <taxon>Nocardioides</taxon>
    </lineage>
</organism>
<dbReference type="InterPro" id="IPR041522">
    <property type="entry name" value="CdaR_GGDEF"/>
</dbReference>
<dbReference type="OrthoDB" id="8026818at2"/>
<dbReference type="Pfam" id="PF13556">
    <property type="entry name" value="HTH_30"/>
    <property type="match status" value="1"/>
</dbReference>
<dbReference type="SUPFAM" id="SSF55781">
    <property type="entry name" value="GAF domain-like"/>
    <property type="match status" value="1"/>
</dbReference>
<dbReference type="Gene3D" id="1.10.10.2840">
    <property type="entry name" value="PucR C-terminal helix-turn-helix domain"/>
    <property type="match status" value="1"/>
</dbReference>
<evidence type="ECO:0000256" key="1">
    <source>
        <dbReference type="ARBA" id="ARBA00006754"/>
    </source>
</evidence>
<dbReference type="AlphaFoldDB" id="A0A4Q4Z8Y5"/>
<dbReference type="Pfam" id="PF17853">
    <property type="entry name" value="GGDEF_2"/>
    <property type="match status" value="1"/>
</dbReference>
<comment type="similarity">
    <text evidence="1">Belongs to the CdaR family.</text>
</comment>
<name>A0A4Q4Z8Y5_9ACTN</name>
<dbReference type="Proteomes" id="UP000295198">
    <property type="component" value="Unassembled WGS sequence"/>
</dbReference>
<dbReference type="PANTHER" id="PTHR33744">
    <property type="entry name" value="CARBOHYDRATE DIACID REGULATOR"/>
    <property type="match status" value="1"/>
</dbReference>
<dbReference type="InterPro" id="IPR042070">
    <property type="entry name" value="PucR_C-HTH_sf"/>
</dbReference>
<keyword evidence="4" id="KW-1185">Reference proteome</keyword>
<feature type="domain" description="GAF" evidence="2">
    <location>
        <begin position="69"/>
        <end position="220"/>
    </location>
</feature>
<evidence type="ECO:0000313" key="3">
    <source>
        <dbReference type="EMBL" id="RYP83504.1"/>
    </source>
</evidence>
<dbReference type="InterPro" id="IPR025736">
    <property type="entry name" value="PucR_C-HTH_dom"/>
</dbReference>
<reference evidence="3 4" key="1">
    <citation type="submission" date="2019-01" db="EMBL/GenBank/DDBJ databases">
        <title>Nocardioides guangzhouensis sp. nov., an actinobacterium isolated from soil.</title>
        <authorList>
            <person name="Fu Y."/>
            <person name="Cai Y."/>
            <person name="Lin Z."/>
            <person name="Chen P."/>
        </authorList>
    </citation>
    <scope>NUCLEOTIDE SEQUENCE [LARGE SCALE GENOMIC DNA]</scope>
    <source>
        <strain evidence="3 4">130</strain>
    </source>
</reference>
<dbReference type="Pfam" id="PF01590">
    <property type="entry name" value="GAF"/>
    <property type="match status" value="1"/>
</dbReference>
<dbReference type="InterPro" id="IPR003018">
    <property type="entry name" value="GAF"/>
</dbReference>
<proteinExistence type="inferred from homology"/>
<dbReference type="InterPro" id="IPR029016">
    <property type="entry name" value="GAF-like_dom_sf"/>
</dbReference>
<evidence type="ECO:0000259" key="2">
    <source>
        <dbReference type="SMART" id="SM00065"/>
    </source>
</evidence>
<dbReference type="InterPro" id="IPR051448">
    <property type="entry name" value="CdaR-like_regulators"/>
</dbReference>